<proteinExistence type="predicted"/>
<dbReference type="InterPro" id="IPR001828">
    <property type="entry name" value="ANF_lig-bd_rcpt"/>
</dbReference>
<keyword evidence="3" id="KW-1133">Transmembrane helix</keyword>
<dbReference type="WBParaSite" id="Minc3s00370g11144">
    <property type="protein sequence ID" value="Minc3s00370g11144"/>
    <property type="gene ID" value="Minc3s00370g11144"/>
</dbReference>
<reference evidence="8" key="1">
    <citation type="submission" date="2022-11" db="UniProtKB">
        <authorList>
            <consortium name="WormBaseParasite"/>
        </authorList>
    </citation>
    <scope>IDENTIFICATION</scope>
</reference>
<dbReference type="AlphaFoldDB" id="A0A914LEC3"/>
<evidence type="ECO:0000256" key="1">
    <source>
        <dbReference type="ARBA" id="ARBA00004370"/>
    </source>
</evidence>
<keyword evidence="2" id="KW-0812">Transmembrane</keyword>
<dbReference type="CDD" id="cd06352">
    <property type="entry name" value="PBP1_NPR_GC-like"/>
    <property type="match status" value="1"/>
</dbReference>
<evidence type="ECO:0000256" key="3">
    <source>
        <dbReference type="ARBA" id="ARBA00022989"/>
    </source>
</evidence>
<comment type="subcellular location">
    <subcellularLocation>
        <location evidence="1">Membrane</location>
    </subcellularLocation>
</comment>
<evidence type="ECO:0000256" key="2">
    <source>
        <dbReference type="ARBA" id="ARBA00022692"/>
    </source>
</evidence>
<dbReference type="GO" id="GO:0017046">
    <property type="term" value="F:peptide hormone binding"/>
    <property type="evidence" value="ECO:0007669"/>
    <property type="project" value="TreeGrafter"/>
</dbReference>
<dbReference type="GO" id="GO:0007165">
    <property type="term" value="P:signal transduction"/>
    <property type="evidence" value="ECO:0007669"/>
    <property type="project" value="TreeGrafter"/>
</dbReference>
<dbReference type="PANTHER" id="PTHR44755">
    <property type="entry name" value="NATRIURETIC PEPTIDE RECEPTOR 3-RELATED"/>
    <property type="match status" value="1"/>
</dbReference>
<feature type="domain" description="Receptor ligand binding region" evidence="6">
    <location>
        <begin position="60"/>
        <end position="336"/>
    </location>
</feature>
<dbReference type="PANTHER" id="PTHR44755:SF8">
    <property type="entry name" value="RECEPTOR LIGAND BINDING REGION DOMAIN-CONTAINING PROTEIN"/>
    <property type="match status" value="1"/>
</dbReference>
<dbReference type="Gene3D" id="3.40.50.2300">
    <property type="match status" value="1"/>
</dbReference>
<dbReference type="GO" id="GO:0038023">
    <property type="term" value="F:signaling receptor activity"/>
    <property type="evidence" value="ECO:0007669"/>
    <property type="project" value="TreeGrafter"/>
</dbReference>
<evidence type="ECO:0000256" key="5">
    <source>
        <dbReference type="SAM" id="MobiDB-lite"/>
    </source>
</evidence>
<keyword evidence="7" id="KW-1185">Reference proteome</keyword>
<organism evidence="7 8">
    <name type="scientific">Meloidogyne incognita</name>
    <name type="common">Southern root-knot nematode worm</name>
    <name type="synonym">Oxyuris incognita</name>
    <dbReference type="NCBI Taxonomy" id="6306"/>
    <lineage>
        <taxon>Eukaryota</taxon>
        <taxon>Metazoa</taxon>
        <taxon>Ecdysozoa</taxon>
        <taxon>Nematoda</taxon>
        <taxon>Chromadorea</taxon>
        <taxon>Rhabditida</taxon>
        <taxon>Tylenchina</taxon>
        <taxon>Tylenchomorpha</taxon>
        <taxon>Tylenchoidea</taxon>
        <taxon>Meloidogynidae</taxon>
        <taxon>Meloidogyninae</taxon>
        <taxon>Meloidogyne</taxon>
        <taxon>Meloidogyne incognita group</taxon>
    </lineage>
</organism>
<protein>
    <submittedName>
        <fullName evidence="8">Receptor ligand binding region domain-containing protein</fullName>
    </submittedName>
</protein>
<dbReference type="Proteomes" id="UP000887563">
    <property type="component" value="Unplaced"/>
</dbReference>
<sequence>MSKQIIRNNNNKQQQQQYQQHKQHPKQQHPNQNNQLYHLQQQHQHNFCLKSAYGFGQSVPAISIALQRARNEHLIDFVNFTFTWLICDCDQVLAVGYSNKLILDQDVDVIIGPPCVTSAIDSSLAPGFYNIPVFLWGATVATTLANDSVYPTSTNVNSDTKILAQAVEAVLMQFQWSEVSLVYIPDNVRRVGYFFPQDFESIVNSNPNLTIVYNQQMLPTPENMRSTLLQLGNRSRIVIANIDNTATRRDFLLAITDTGISQSNEFVFIFAQLRNLGMLQQISTSTNITKYNNFWMTTNGVNDGRDGDALKAARRTIIIDLENESNSQIDAFMAQMTSEFGKPPFNCINECMGGPNDQIVWF</sequence>
<dbReference type="Pfam" id="PF01094">
    <property type="entry name" value="ANF_receptor"/>
    <property type="match status" value="1"/>
</dbReference>
<evidence type="ECO:0000256" key="4">
    <source>
        <dbReference type="ARBA" id="ARBA00023136"/>
    </source>
</evidence>
<dbReference type="InterPro" id="IPR028082">
    <property type="entry name" value="Peripla_BP_I"/>
</dbReference>
<dbReference type="InterPro" id="IPR052612">
    <property type="entry name" value="ANP_Clearance_Receptor"/>
</dbReference>
<evidence type="ECO:0000313" key="7">
    <source>
        <dbReference type="Proteomes" id="UP000887563"/>
    </source>
</evidence>
<evidence type="ECO:0000313" key="8">
    <source>
        <dbReference type="WBParaSite" id="Minc3s00370g11144"/>
    </source>
</evidence>
<name>A0A914LEC3_MELIC</name>
<feature type="compositionally biased region" description="Low complexity" evidence="5">
    <location>
        <begin position="8"/>
        <end position="20"/>
    </location>
</feature>
<keyword evidence="4" id="KW-0472">Membrane</keyword>
<dbReference type="SUPFAM" id="SSF53822">
    <property type="entry name" value="Periplasmic binding protein-like I"/>
    <property type="match status" value="1"/>
</dbReference>
<evidence type="ECO:0000259" key="6">
    <source>
        <dbReference type="Pfam" id="PF01094"/>
    </source>
</evidence>
<feature type="region of interest" description="Disordered" evidence="5">
    <location>
        <begin position="1"/>
        <end position="31"/>
    </location>
</feature>
<dbReference type="GO" id="GO:0016020">
    <property type="term" value="C:membrane"/>
    <property type="evidence" value="ECO:0007669"/>
    <property type="project" value="UniProtKB-SubCell"/>
</dbReference>
<accession>A0A914LEC3</accession>